<proteinExistence type="predicted"/>
<name>A0A9P4GJL8_9PLEO</name>
<dbReference type="Proteomes" id="UP000800039">
    <property type="component" value="Unassembled WGS sequence"/>
</dbReference>
<dbReference type="GeneID" id="63850780"/>
<comment type="caution">
    <text evidence="1">The sequence shown here is derived from an EMBL/GenBank/DDBJ whole genome shotgun (WGS) entry which is preliminary data.</text>
</comment>
<dbReference type="AlphaFoldDB" id="A0A9P4GJL8"/>
<dbReference type="OrthoDB" id="3801039at2759"/>
<accession>A0A9P4GJL8</accession>
<gene>
    <name evidence="1" type="ORF">K460DRAFT_367208</name>
</gene>
<evidence type="ECO:0000313" key="1">
    <source>
        <dbReference type="EMBL" id="KAF1846414.1"/>
    </source>
</evidence>
<organism evidence="1 2">
    <name type="scientific">Cucurbitaria berberidis CBS 394.84</name>
    <dbReference type="NCBI Taxonomy" id="1168544"/>
    <lineage>
        <taxon>Eukaryota</taxon>
        <taxon>Fungi</taxon>
        <taxon>Dikarya</taxon>
        <taxon>Ascomycota</taxon>
        <taxon>Pezizomycotina</taxon>
        <taxon>Dothideomycetes</taxon>
        <taxon>Pleosporomycetidae</taxon>
        <taxon>Pleosporales</taxon>
        <taxon>Pleosporineae</taxon>
        <taxon>Cucurbitariaceae</taxon>
        <taxon>Cucurbitaria</taxon>
    </lineage>
</organism>
<protein>
    <submittedName>
        <fullName evidence="1">Uncharacterized protein</fullName>
    </submittedName>
</protein>
<dbReference type="RefSeq" id="XP_040788977.1">
    <property type="nucleotide sequence ID" value="XM_040933529.1"/>
</dbReference>
<sequence length="217" mass="22441">MRAIIKTFTSTSDLCPSSLTQCGSIDCYDRATHKCCPGKKNLCGMTENCVEVQLANNTIAHGCCPSGNLACGDTCFDTTTFKCCAQPVGAFGLCPAGADCCADMCCEEGQVCAKAVLGPRCWPKTALGDLGENEKPLAAATSAAAATTPVSATSGGDTVQASVNVSTTKSSGGARPVVPRLLSTLLLFVPSVRTSYILSPVNLECDIPEIKDPRESQ</sequence>
<evidence type="ECO:0000313" key="2">
    <source>
        <dbReference type="Proteomes" id="UP000800039"/>
    </source>
</evidence>
<keyword evidence="2" id="KW-1185">Reference proteome</keyword>
<dbReference type="EMBL" id="ML976616">
    <property type="protein sequence ID" value="KAF1846414.1"/>
    <property type="molecule type" value="Genomic_DNA"/>
</dbReference>
<reference evidence="1" key="1">
    <citation type="submission" date="2020-01" db="EMBL/GenBank/DDBJ databases">
        <authorList>
            <consortium name="DOE Joint Genome Institute"/>
            <person name="Haridas S."/>
            <person name="Albert R."/>
            <person name="Binder M."/>
            <person name="Bloem J."/>
            <person name="Labutti K."/>
            <person name="Salamov A."/>
            <person name="Andreopoulos B."/>
            <person name="Baker S.E."/>
            <person name="Barry K."/>
            <person name="Bills G."/>
            <person name="Bluhm B.H."/>
            <person name="Cannon C."/>
            <person name="Castanera R."/>
            <person name="Culley D.E."/>
            <person name="Daum C."/>
            <person name="Ezra D."/>
            <person name="Gonzalez J.B."/>
            <person name="Henrissat B."/>
            <person name="Kuo A."/>
            <person name="Liang C."/>
            <person name="Lipzen A."/>
            <person name="Lutzoni F."/>
            <person name="Magnuson J."/>
            <person name="Mondo S."/>
            <person name="Nolan M."/>
            <person name="Ohm R."/>
            <person name="Pangilinan J."/>
            <person name="Park H.-J."/>
            <person name="Ramirez L."/>
            <person name="Alfaro M."/>
            <person name="Sun H."/>
            <person name="Tritt A."/>
            <person name="Yoshinaga Y."/>
            <person name="Zwiers L.-H."/>
            <person name="Turgeon B.G."/>
            <person name="Goodwin S.B."/>
            <person name="Spatafora J.W."/>
            <person name="Crous P.W."/>
            <person name="Grigoriev I.V."/>
        </authorList>
    </citation>
    <scope>NUCLEOTIDE SEQUENCE</scope>
    <source>
        <strain evidence="1">CBS 394.84</strain>
    </source>
</reference>